<comment type="caution">
    <text evidence="3">The sequence shown here is derived from an EMBL/GenBank/DDBJ whole genome shotgun (WGS) entry which is preliminary data.</text>
</comment>
<protein>
    <recommendedName>
        <fullName evidence="2">CCHC-type domain-containing protein</fullName>
    </recommendedName>
</protein>
<dbReference type="AlphaFoldDB" id="A0AAV0EZB9"/>
<evidence type="ECO:0000259" key="2">
    <source>
        <dbReference type="PROSITE" id="PS50158"/>
    </source>
</evidence>
<proteinExistence type="predicted"/>
<dbReference type="GO" id="GO:0008270">
    <property type="term" value="F:zinc ion binding"/>
    <property type="evidence" value="ECO:0007669"/>
    <property type="project" value="UniProtKB-KW"/>
</dbReference>
<dbReference type="InterPro" id="IPR001878">
    <property type="entry name" value="Znf_CCHC"/>
</dbReference>
<dbReference type="SUPFAM" id="SSF57756">
    <property type="entry name" value="Retrovirus zinc finger-like domains"/>
    <property type="match status" value="1"/>
</dbReference>
<reference evidence="3" key="1">
    <citation type="submission" date="2022-07" db="EMBL/GenBank/DDBJ databases">
        <authorList>
            <person name="Macas J."/>
            <person name="Novak P."/>
            <person name="Neumann P."/>
        </authorList>
    </citation>
    <scope>NUCLEOTIDE SEQUENCE</scope>
</reference>
<keyword evidence="1" id="KW-0862">Zinc</keyword>
<dbReference type="PANTHER" id="PTHR37610:SF45">
    <property type="entry name" value="RETROTRANSPOSON GAG DOMAIN-CONTAINING PROTEIN"/>
    <property type="match status" value="1"/>
</dbReference>
<accession>A0AAV0EZB9</accession>
<dbReference type="PANTHER" id="PTHR37610">
    <property type="entry name" value="CCHC-TYPE DOMAIN-CONTAINING PROTEIN"/>
    <property type="match status" value="1"/>
</dbReference>
<dbReference type="Pfam" id="PF14223">
    <property type="entry name" value="Retrotran_gag_2"/>
    <property type="match status" value="1"/>
</dbReference>
<evidence type="ECO:0000256" key="1">
    <source>
        <dbReference type="PROSITE-ProRule" id="PRU00047"/>
    </source>
</evidence>
<dbReference type="GO" id="GO:0003676">
    <property type="term" value="F:nucleic acid binding"/>
    <property type="evidence" value="ECO:0007669"/>
    <property type="project" value="InterPro"/>
</dbReference>
<keyword evidence="1" id="KW-0863">Zinc-finger</keyword>
<dbReference type="InterPro" id="IPR036875">
    <property type="entry name" value="Znf_CCHC_sf"/>
</dbReference>
<keyword evidence="1" id="KW-0479">Metal-binding</keyword>
<organism evidence="3 4">
    <name type="scientific">Cuscuta epithymum</name>
    <dbReference type="NCBI Taxonomy" id="186058"/>
    <lineage>
        <taxon>Eukaryota</taxon>
        <taxon>Viridiplantae</taxon>
        <taxon>Streptophyta</taxon>
        <taxon>Embryophyta</taxon>
        <taxon>Tracheophyta</taxon>
        <taxon>Spermatophyta</taxon>
        <taxon>Magnoliopsida</taxon>
        <taxon>eudicotyledons</taxon>
        <taxon>Gunneridae</taxon>
        <taxon>Pentapetalae</taxon>
        <taxon>asterids</taxon>
        <taxon>lamiids</taxon>
        <taxon>Solanales</taxon>
        <taxon>Convolvulaceae</taxon>
        <taxon>Cuscuteae</taxon>
        <taxon>Cuscuta</taxon>
        <taxon>Cuscuta subgen. Cuscuta</taxon>
    </lineage>
</organism>
<sequence>MTGTESSSQETRVIVQNVQDAPFPTGIILDDSNYPLWSQLMEMRIGARNKSGFLTGATPKPKTDAKQIESWLIDNNRVKSWLIDSMSPPLIRRFIRLQTAQEIWEAVAKTFYDGTDETQLFELNRRSFTTRQNGRSLSTYYNELVSIFQEIDTRLTTQEESVALTVSLNKTLSRLRVHIFLAGLDPEFNQARSEVLRKDPPLDLESCYAYIRKDQNQRHAMEEAKPESDGMVHLATRNRPTKGKNPNNKGSTYTCTHCGEEGHSKQRCYEIIGYPDWWDFTKKPRKKISQATVATSSKELPASIAAHTKTVDNSEYGDSSDSWLWY</sequence>
<feature type="domain" description="CCHC-type" evidence="2">
    <location>
        <begin position="255"/>
        <end position="268"/>
    </location>
</feature>
<dbReference type="EMBL" id="CAMAPF010000950">
    <property type="protein sequence ID" value="CAH9128619.1"/>
    <property type="molecule type" value="Genomic_DNA"/>
</dbReference>
<evidence type="ECO:0000313" key="4">
    <source>
        <dbReference type="Proteomes" id="UP001152523"/>
    </source>
</evidence>
<gene>
    <name evidence="3" type="ORF">CEPIT_LOCUS29216</name>
</gene>
<name>A0AAV0EZB9_9ASTE</name>
<dbReference type="PROSITE" id="PS50158">
    <property type="entry name" value="ZF_CCHC"/>
    <property type="match status" value="1"/>
</dbReference>
<evidence type="ECO:0000313" key="3">
    <source>
        <dbReference type="EMBL" id="CAH9128619.1"/>
    </source>
</evidence>
<keyword evidence="4" id="KW-1185">Reference proteome</keyword>
<dbReference type="Proteomes" id="UP001152523">
    <property type="component" value="Unassembled WGS sequence"/>
</dbReference>